<name>A0ABY4JAW6_9BACT</name>
<dbReference type="Gene3D" id="3.20.20.140">
    <property type="entry name" value="Metal-dependent hydrolases"/>
    <property type="match status" value="1"/>
</dbReference>
<protein>
    <submittedName>
        <fullName evidence="3">Amidohydrolase family protein</fullName>
    </submittedName>
</protein>
<gene>
    <name evidence="3" type="ORF">MWH26_03400</name>
</gene>
<dbReference type="RefSeq" id="WP_247976047.1">
    <property type="nucleotide sequence ID" value="NZ_CP095848.1"/>
</dbReference>
<dbReference type="InterPro" id="IPR011059">
    <property type="entry name" value="Metal-dep_hydrolase_composite"/>
</dbReference>
<evidence type="ECO:0000256" key="1">
    <source>
        <dbReference type="SAM" id="SignalP"/>
    </source>
</evidence>
<dbReference type="CDD" id="cd01299">
    <property type="entry name" value="Met_dep_hydrolase_A"/>
    <property type="match status" value="1"/>
</dbReference>
<dbReference type="EMBL" id="CP095848">
    <property type="protein sequence ID" value="UPL49963.1"/>
    <property type="molecule type" value="Genomic_DNA"/>
</dbReference>
<sequence>MLQRLLAGLSLGGALLLAPAALAQKTYLHCGRLLDMRQDRAQTEMTVVVENGRVLAVERGYTTPATSRDKVVDLKNRTVLPGLIDCHVHLEGETSKDNYLKEFTQNPADVAFGALEHARKTLLAGFTTVRDLGGSGVNLALRNAINRGQVVGPRIFTAGKAISGTGGHMDPTNGYRLDLMGMPGPADGVANGPDQGRQAVREQYKRGADLIKIASTGGVLSVAKDGSAPQFTEEEIRAVVQTARDLGLNVACHAHGAEGMKRAIRAGVTSIEHGTLMDDETIQLMKKYGTWYVPTITAGKSVADSAAKNPNYYPPLVTPKALAIGPKLQGTFGRAYKAGVKIAFGTDASVFRHGVNAFEFRYMVEAGMPPLQALRAATVNAAELLGQTPALGTLEPGKLADVVAVEGDPVQDINAMQRVRFVMKQGVIYRQE</sequence>
<dbReference type="InterPro" id="IPR057744">
    <property type="entry name" value="OTAase-like"/>
</dbReference>
<keyword evidence="4" id="KW-1185">Reference proteome</keyword>
<reference evidence="3 4" key="1">
    <citation type="submission" date="2022-04" db="EMBL/GenBank/DDBJ databases">
        <title>Hymenobacter sp. isolated from the air.</title>
        <authorList>
            <person name="Won M."/>
            <person name="Lee C.-M."/>
            <person name="Woen H.-Y."/>
            <person name="Kwon S.-W."/>
        </authorList>
    </citation>
    <scope>NUCLEOTIDE SEQUENCE [LARGE SCALE GENOMIC DNA]</scope>
    <source>
        <strain evidence="4">5516 S-25</strain>
    </source>
</reference>
<proteinExistence type="predicted"/>
<feature type="signal peptide" evidence="1">
    <location>
        <begin position="1"/>
        <end position="23"/>
    </location>
</feature>
<dbReference type="InterPro" id="IPR006680">
    <property type="entry name" value="Amidohydro-rel"/>
</dbReference>
<dbReference type="PANTHER" id="PTHR43135">
    <property type="entry name" value="ALPHA-D-RIBOSE 1-METHYLPHOSPHONATE 5-TRIPHOSPHATE DIPHOSPHATASE"/>
    <property type="match status" value="1"/>
</dbReference>
<dbReference type="Pfam" id="PF01979">
    <property type="entry name" value="Amidohydro_1"/>
    <property type="match status" value="1"/>
</dbReference>
<dbReference type="Gene3D" id="2.30.40.10">
    <property type="entry name" value="Urease, subunit C, domain 1"/>
    <property type="match status" value="1"/>
</dbReference>
<dbReference type="InterPro" id="IPR051781">
    <property type="entry name" value="Metallo-dep_Hydrolase"/>
</dbReference>
<dbReference type="SUPFAM" id="SSF51556">
    <property type="entry name" value="Metallo-dependent hydrolases"/>
    <property type="match status" value="1"/>
</dbReference>
<feature type="chain" id="PRO_5045464691" evidence="1">
    <location>
        <begin position="24"/>
        <end position="432"/>
    </location>
</feature>
<evidence type="ECO:0000313" key="3">
    <source>
        <dbReference type="EMBL" id="UPL49963.1"/>
    </source>
</evidence>
<dbReference type="SUPFAM" id="SSF51338">
    <property type="entry name" value="Composite domain of metallo-dependent hydrolases"/>
    <property type="match status" value="1"/>
</dbReference>
<keyword evidence="1" id="KW-0732">Signal</keyword>
<accession>A0ABY4JAW6</accession>
<dbReference type="InterPro" id="IPR032466">
    <property type="entry name" value="Metal_Hydrolase"/>
</dbReference>
<evidence type="ECO:0000259" key="2">
    <source>
        <dbReference type="Pfam" id="PF01979"/>
    </source>
</evidence>
<feature type="domain" description="Amidohydrolase-related" evidence="2">
    <location>
        <begin position="78"/>
        <end position="427"/>
    </location>
</feature>
<dbReference type="Proteomes" id="UP000829647">
    <property type="component" value="Chromosome"/>
</dbReference>
<dbReference type="PANTHER" id="PTHR43135:SF3">
    <property type="entry name" value="ALPHA-D-RIBOSE 1-METHYLPHOSPHONATE 5-TRIPHOSPHATE DIPHOSPHATASE"/>
    <property type="match status" value="1"/>
</dbReference>
<evidence type="ECO:0000313" key="4">
    <source>
        <dbReference type="Proteomes" id="UP000829647"/>
    </source>
</evidence>
<organism evidence="3 4">
    <name type="scientific">Hymenobacter sublimis</name>
    <dbReference type="NCBI Taxonomy" id="2933777"/>
    <lineage>
        <taxon>Bacteria</taxon>
        <taxon>Pseudomonadati</taxon>
        <taxon>Bacteroidota</taxon>
        <taxon>Cytophagia</taxon>
        <taxon>Cytophagales</taxon>
        <taxon>Hymenobacteraceae</taxon>
        <taxon>Hymenobacter</taxon>
    </lineage>
</organism>